<feature type="compositionally biased region" description="Basic and acidic residues" evidence="2">
    <location>
        <begin position="99"/>
        <end position="109"/>
    </location>
</feature>
<feature type="compositionally biased region" description="Polar residues" evidence="2">
    <location>
        <begin position="88"/>
        <end position="98"/>
    </location>
</feature>
<protein>
    <recommendedName>
        <fullName evidence="5">Cell division cycle protein 123</fullName>
    </recommendedName>
</protein>
<dbReference type="GO" id="GO:0005737">
    <property type="term" value="C:cytoplasm"/>
    <property type="evidence" value="ECO:0007669"/>
    <property type="project" value="TreeGrafter"/>
</dbReference>
<dbReference type="OrthoDB" id="360540at2759"/>
<feature type="region of interest" description="Disordered" evidence="2">
    <location>
        <begin position="57"/>
        <end position="121"/>
    </location>
</feature>
<gene>
    <name evidence="3" type="ORF">CEUSTIGMA_g2484.t1</name>
</gene>
<evidence type="ECO:0000313" key="4">
    <source>
        <dbReference type="Proteomes" id="UP000232323"/>
    </source>
</evidence>
<dbReference type="PANTHER" id="PTHR15323">
    <property type="entry name" value="D123 PROTEIN"/>
    <property type="match status" value="1"/>
</dbReference>
<comment type="caution">
    <text evidence="3">The sequence shown here is derived from an EMBL/GenBank/DDBJ whole genome shotgun (WGS) entry which is preliminary data.</text>
</comment>
<evidence type="ECO:0008006" key="5">
    <source>
        <dbReference type="Google" id="ProtNLM"/>
    </source>
</evidence>
<dbReference type="STRING" id="1157962.A0A250WWY6"/>
<dbReference type="EMBL" id="BEGY01000010">
    <property type="protein sequence ID" value="GAX75040.1"/>
    <property type="molecule type" value="Genomic_DNA"/>
</dbReference>
<evidence type="ECO:0000313" key="3">
    <source>
        <dbReference type="EMBL" id="GAX75040.1"/>
    </source>
</evidence>
<proteinExistence type="inferred from homology"/>
<dbReference type="Proteomes" id="UP000232323">
    <property type="component" value="Unassembled WGS sequence"/>
</dbReference>
<name>A0A250WWY6_9CHLO</name>
<evidence type="ECO:0000256" key="2">
    <source>
        <dbReference type="SAM" id="MobiDB-lite"/>
    </source>
</evidence>
<accession>A0A250WWY6</accession>
<comment type="similarity">
    <text evidence="1">Belongs to the CDC123 family.</text>
</comment>
<keyword evidence="4" id="KW-1185">Reference proteome</keyword>
<dbReference type="InterPro" id="IPR009772">
    <property type="entry name" value="CDC123"/>
</dbReference>
<reference evidence="3 4" key="1">
    <citation type="submission" date="2017-08" db="EMBL/GenBank/DDBJ databases">
        <title>Acidophilic green algal genome provides insights into adaptation to an acidic environment.</title>
        <authorList>
            <person name="Hirooka S."/>
            <person name="Hirose Y."/>
            <person name="Kanesaki Y."/>
            <person name="Higuchi S."/>
            <person name="Fujiwara T."/>
            <person name="Onuma R."/>
            <person name="Era A."/>
            <person name="Ohbayashi R."/>
            <person name="Uzuka A."/>
            <person name="Nozaki H."/>
            <person name="Yoshikawa H."/>
            <person name="Miyagishima S.Y."/>
        </authorList>
    </citation>
    <scope>NUCLEOTIDE SEQUENCE [LARGE SCALE GENOMIC DNA]</scope>
    <source>
        <strain evidence="3 4">NIES-2499</strain>
    </source>
</reference>
<dbReference type="AlphaFoldDB" id="A0A250WWY6"/>
<organism evidence="3 4">
    <name type="scientific">Chlamydomonas eustigma</name>
    <dbReference type="NCBI Taxonomy" id="1157962"/>
    <lineage>
        <taxon>Eukaryota</taxon>
        <taxon>Viridiplantae</taxon>
        <taxon>Chlorophyta</taxon>
        <taxon>core chlorophytes</taxon>
        <taxon>Chlorophyceae</taxon>
        <taxon>CS clade</taxon>
        <taxon>Chlamydomonadales</taxon>
        <taxon>Chlamydomonadaceae</taxon>
        <taxon>Chlamydomonas</taxon>
    </lineage>
</organism>
<dbReference type="PANTHER" id="PTHR15323:SF6">
    <property type="entry name" value="CELL DIVISION CYCLE PROTEIN 123 HOMOLOG"/>
    <property type="match status" value="1"/>
</dbReference>
<feature type="compositionally biased region" description="Basic and acidic residues" evidence="2">
    <location>
        <begin position="74"/>
        <end position="87"/>
    </location>
</feature>
<dbReference type="Pfam" id="PF07065">
    <property type="entry name" value="D123"/>
    <property type="match status" value="2"/>
</dbReference>
<sequence>MCNTSTFAATDISKECSHHQWIQHFRGSLLPTELVQLPPEIVDYLLEDGIFLGDSSHALPKRGCQDDEDEEEGYKEWSSDDGHDAHSVQDSAEPSSQTPHDRITSHGDSDSTASSSHDTRPWHLRFPDLYQQLSAAIDRVGGSGVIPKLNWSCPSDATWVNPSTTLLCSNPDQVMLMLKSSVRVTHDLEILRDRQQQQQHSAVTHDSAAESGVQQSTIPPVLVLRKWCNLLPEREFRCFVRSRNLVGVCQRDVSQHFPQMVETGTPDVNASHDMMPGVAAVPMELSPVQGIKQALQDFHQHTVQTSHFPLLHFVYDVYVTTSLVVKLVDINPIGGTTSPLLYSWEELGYDADELELQGALPYQQASPSHLSLQLNSEAAELAGDSSTSSLNVHQFDAVPTQMSQLTGNEHMSQSSHADVIGSNRQHMADSTRSWPLRFVARGEGMQAGHRAACAMPHDMLSLQGDQSGSMAQLLEQMQFFSSTRPH</sequence>
<evidence type="ECO:0000256" key="1">
    <source>
        <dbReference type="ARBA" id="ARBA00011047"/>
    </source>
</evidence>